<reference evidence="1 2" key="1">
    <citation type="submission" date="2014-07" db="EMBL/GenBank/DDBJ databases">
        <title>Methanogenic archaea and the global carbon cycle.</title>
        <authorList>
            <person name="Henriksen J.R."/>
            <person name="Luke J."/>
            <person name="Reinhart S."/>
            <person name="Benedict M.N."/>
            <person name="Youngblut N.D."/>
            <person name="Metcalf M.E."/>
            <person name="Whitaker R.J."/>
            <person name="Metcalf W.W."/>
        </authorList>
    </citation>
    <scope>NUCLEOTIDE SEQUENCE [LARGE SCALE GENOMIC DNA]</scope>
    <source>
        <strain evidence="1 2">Z-761</strain>
    </source>
</reference>
<proteinExistence type="predicted"/>
<dbReference type="HOGENOM" id="CLU_2748257_0_0_2"/>
<dbReference type="RefSeq" id="WP_048117899.1">
    <property type="nucleotide sequence ID" value="NZ_CP009520.1"/>
</dbReference>
<dbReference type="AlphaFoldDB" id="A0A0E3Q352"/>
<dbReference type="KEGG" id="mvc:MSVAZ_0571"/>
<keyword evidence="2" id="KW-1185">Reference proteome</keyword>
<organism evidence="1 2">
    <name type="scientific">Methanosarcina vacuolata Z-761</name>
    <dbReference type="NCBI Taxonomy" id="1434123"/>
    <lineage>
        <taxon>Archaea</taxon>
        <taxon>Methanobacteriati</taxon>
        <taxon>Methanobacteriota</taxon>
        <taxon>Stenosarchaea group</taxon>
        <taxon>Methanomicrobia</taxon>
        <taxon>Methanosarcinales</taxon>
        <taxon>Methanosarcinaceae</taxon>
        <taxon>Methanosarcina</taxon>
    </lineage>
</organism>
<protein>
    <submittedName>
        <fullName evidence="1">Uncharacterized protein</fullName>
    </submittedName>
</protein>
<gene>
    <name evidence="1" type="ORF">MSVAZ_0571</name>
</gene>
<dbReference type="STRING" id="1434123.MSVAZ_0571"/>
<dbReference type="EMBL" id="CP009520">
    <property type="protein sequence ID" value="AKB42840.1"/>
    <property type="molecule type" value="Genomic_DNA"/>
</dbReference>
<evidence type="ECO:0000313" key="1">
    <source>
        <dbReference type="EMBL" id="AKB42840.1"/>
    </source>
</evidence>
<dbReference type="PATRIC" id="fig|1434123.4.peg.631"/>
<accession>A0A0E3Q352</accession>
<name>A0A0E3Q352_9EURY</name>
<evidence type="ECO:0000313" key="2">
    <source>
        <dbReference type="Proteomes" id="UP000033096"/>
    </source>
</evidence>
<sequence length="70" mass="8041">MQTRIKSLVPLESQYESGTACPKINIYILARIFKEQFSWNCVHILNYSARESCLPEAFPRKSAANEGLYD</sequence>
<dbReference type="GeneID" id="24808950"/>
<dbReference type="Proteomes" id="UP000033096">
    <property type="component" value="Chromosome"/>
</dbReference>